<dbReference type="InterPro" id="IPR036634">
    <property type="entry name" value="PRD_sf"/>
</dbReference>
<dbReference type="PANTHER" id="PTHR30185">
    <property type="entry name" value="CRYPTIC BETA-GLUCOSIDE BGL OPERON ANTITERMINATOR"/>
    <property type="match status" value="1"/>
</dbReference>
<dbReference type="Gene3D" id="1.10.10.10">
    <property type="entry name" value="Winged helix-like DNA-binding domain superfamily/Winged helix DNA-binding domain"/>
    <property type="match status" value="2"/>
</dbReference>
<dbReference type="OrthoDB" id="3710983at2"/>
<dbReference type="InterPro" id="IPR036388">
    <property type="entry name" value="WH-like_DNA-bd_sf"/>
</dbReference>
<dbReference type="PROSITE" id="PS51099">
    <property type="entry name" value="PTS_EIIB_TYPE_2"/>
    <property type="match status" value="1"/>
</dbReference>
<dbReference type="PANTHER" id="PTHR30185:SF18">
    <property type="entry name" value="TRANSCRIPTIONAL REGULATOR MTLR"/>
    <property type="match status" value="1"/>
</dbReference>
<comment type="caution">
    <text evidence="9">The sequence shown here is derived from an EMBL/GenBank/DDBJ whole genome shotgun (WGS) entry which is preliminary data.</text>
</comment>
<feature type="domain" description="PTS EIIB type-2" evidence="7">
    <location>
        <begin position="422"/>
        <end position="512"/>
    </location>
</feature>
<dbReference type="AlphaFoldDB" id="A0A1B7L3T2"/>
<dbReference type="Pfam" id="PF08279">
    <property type="entry name" value="HTH_11"/>
    <property type="match status" value="1"/>
</dbReference>
<dbReference type="SUPFAM" id="SSF52794">
    <property type="entry name" value="PTS system IIB component-like"/>
    <property type="match status" value="1"/>
</dbReference>
<evidence type="ECO:0000256" key="6">
    <source>
        <dbReference type="ARBA" id="ARBA00023163"/>
    </source>
</evidence>
<evidence type="ECO:0000313" key="10">
    <source>
        <dbReference type="Proteomes" id="UP000078225"/>
    </source>
</evidence>
<dbReference type="Gene3D" id="1.10.1790.10">
    <property type="entry name" value="PRD domain"/>
    <property type="match status" value="2"/>
</dbReference>
<keyword evidence="10" id="KW-1185">Reference proteome</keyword>
<name>A0A1B7L3T2_9ENTR</name>
<dbReference type="InterPro" id="IPR003501">
    <property type="entry name" value="PTS_EIIB_2/3"/>
</dbReference>
<keyword evidence="5" id="KW-0010">Activator</keyword>
<evidence type="ECO:0000256" key="1">
    <source>
        <dbReference type="ARBA" id="ARBA00022679"/>
    </source>
</evidence>
<gene>
    <name evidence="9" type="ORF">A9B99_06810</name>
</gene>
<evidence type="ECO:0000256" key="4">
    <source>
        <dbReference type="ARBA" id="ARBA00023015"/>
    </source>
</evidence>
<evidence type="ECO:0000256" key="3">
    <source>
        <dbReference type="ARBA" id="ARBA00022737"/>
    </source>
</evidence>
<dbReference type="Pfam" id="PF00874">
    <property type="entry name" value="PRD"/>
    <property type="match status" value="2"/>
</dbReference>
<proteinExistence type="predicted"/>
<dbReference type="InterPro" id="IPR036095">
    <property type="entry name" value="PTS_EIIB-like_sf"/>
</dbReference>
<dbReference type="InterPro" id="IPR013196">
    <property type="entry name" value="HTH_11"/>
</dbReference>
<dbReference type="EMBL" id="LYRP01000012">
    <property type="protein sequence ID" value="OAT77017.1"/>
    <property type="molecule type" value="Genomic_DNA"/>
</dbReference>
<sequence length="521" mass="58929">MKMITSRQHRLLRFLLQQQEYATLLSLAEQFAVSEKTIQRDLNIINDYLAEWNIRADKKAGAGVLLVAENMADLLQLEQKINGENDDAGGIMGHARRVKIASQLLSETPKETSINKLSERYFISNASIVNDLRIIEEWITPLGLQLIRSQSGTRIKGNENSVRQAMAALINGLMNHQEPGSVNHSRLDPGSYKALVQYFGEEDVAFVQALLQEMEQALAYPLGEPYYINIFTHILIMMHRRTRGNLLDNPGYVTRSHVDDPVFVVAGKMVAEIEQRIGLPLPEDEVWFIYQYIISSGVLVMENQSGSLLHAELFSDEARDITLHLVTKFSRLINIELNLDQQLYEGLVVHIRPLINRLNYQIIIRNPLLDDIKNELADIYYLTRIAVEQVFVRYTPRAVSDDEVGYLAVHFQAAVERQIARKRVLLVCSTGIGTSHLLKSRILRAFPDWEIVGVVSSATAQSVTQQMAPDLVISTVHLPEGETPVVYVTAFFNDADIRRVTDKLITEKLHQASEAYAVTQL</sequence>
<dbReference type="Pfam" id="PF02302">
    <property type="entry name" value="PTS_IIB"/>
    <property type="match status" value="1"/>
</dbReference>
<dbReference type="GO" id="GO:0008982">
    <property type="term" value="F:protein-N(PI)-phosphohistidine-sugar phosphotransferase activity"/>
    <property type="evidence" value="ECO:0007669"/>
    <property type="project" value="InterPro"/>
</dbReference>
<dbReference type="Gene3D" id="3.40.50.2300">
    <property type="match status" value="1"/>
</dbReference>
<dbReference type="PROSITE" id="PS51372">
    <property type="entry name" value="PRD_2"/>
    <property type="match status" value="2"/>
</dbReference>
<keyword evidence="3" id="KW-0677">Repeat</keyword>
<dbReference type="RefSeq" id="WP_064597560.1">
    <property type="nucleotide sequence ID" value="NZ_LYRP01000012.1"/>
</dbReference>
<evidence type="ECO:0008006" key="11">
    <source>
        <dbReference type="Google" id="ProtNLM"/>
    </source>
</evidence>
<feature type="domain" description="PRD" evidence="8">
    <location>
        <begin position="198"/>
        <end position="303"/>
    </location>
</feature>
<evidence type="ECO:0000313" key="9">
    <source>
        <dbReference type="EMBL" id="OAT77017.1"/>
    </source>
</evidence>
<dbReference type="CDD" id="cd05568">
    <property type="entry name" value="PTS_IIB_bgl_like"/>
    <property type="match status" value="1"/>
</dbReference>
<dbReference type="InterPro" id="IPR050661">
    <property type="entry name" value="BglG_antiterminators"/>
</dbReference>
<keyword evidence="1" id="KW-0808">Transferase</keyword>
<evidence type="ECO:0000256" key="2">
    <source>
        <dbReference type="ARBA" id="ARBA00022683"/>
    </source>
</evidence>
<protein>
    <recommendedName>
        <fullName evidence="11">LicR</fullName>
    </recommendedName>
</protein>
<keyword evidence="4" id="KW-0805">Transcription regulation</keyword>
<evidence type="ECO:0000256" key="5">
    <source>
        <dbReference type="ARBA" id="ARBA00023159"/>
    </source>
</evidence>
<dbReference type="Pfam" id="PF05043">
    <property type="entry name" value="Mga"/>
    <property type="match status" value="1"/>
</dbReference>
<organism evidence="9 10">
    <name type="scientific">Mangrovibacter phragmitis</name>
    <dbReference type="NCBI Taxonomy" id="1691903"/>
    <lineage>
        <taxon>Bacteria</taxon>
        <taxon>Pseudomonadati</taxon>
        <taxon>Pseudomonadota</taxon>
        <taxon>Gammaproteobacteria</taxon>
        <taxon>Enterobacterales</taxon>
        <taxon>Enterobacteriaceae</taxon>
        <taxon>Mangrovibacter</taxon>
    </lineage>
</organism>
<dbReference type="Proteomes" id="UP000078225">
    <property type="component" value="Unassembled WGS sequence"/>
</dbReference>
<dbReference type="SUPFAM" id="SSF46785">
    <property type="entry name" value="Winged helix' DNA-binding domain"/>
    <property type="match status" value="1"/>
</dbReference>
<evidence type="ECO:0000259" key="7">
    <source>
        <dbReference type="PROSITE" id="PS51099"/>
    </source>
</evidence>
<dbReference type="InterPro" id="IPR007737">
    <property type="entry name" value="Mga_HTH"/>
</dbReference>
<dbReference type="GO" id="GO:0009401">
    <property type="term" value="P:phosphoenolpyruvate-dependent sugar phosphotransferase system"/>
    <property type="evidence" value="ECO:0007669"/>
    <property type="project" value="UniProtKB-KW"/>
</dbReference>
<reference evidence="10" key="1">
    <citation type="submission" date="2016-05" db="EMBL/GenBank/DDBJ databases">
        <authorList>
            <person name="Behera P."/>
            <person name="Vaishampayan P."/>
            <person name="Singh N."/>
            <person name="Raina V."/>
            <person name="Suar M."/>
            <person name="Pattnaik A."/>
            <person name="Rastogi G."/>
        </authorList>
    </citation>
    <scope>NUCLEOTIDE SEQUENCE [LARGE SCALE GENOMIC DNA]</scope>
    <source>
        <strain evidence="10">MP23</strain>
    </source>
</reference>
<dbReference type="InterPro" id="IPR011608">
    <property type="entry name" value="PRD"/>
</dbReference>
<dbReference type="STRING" id="1691903.A9B99_06810"/>
<dbReference type="InterPro" id="IPR036390">
    <property type="entry name" value="WH_DNA-bd_sf"/>
</dbReference>
<keyword evidence="2" id="KW-0598">Phosphotransferase system</keyword>
<accession>A0A1B7L3T2</accession>
<dbReference type="SUPFAM" id="SSF63520">
    <property type="entry name" value="PTS-regulatory domain, PRD"/>
    <property type="match status" value="2"/>
</dbReference>
<evidence type="ECO:0000259" key="8">
    <source>
        <dbReference type="PROSITE" id="PS51372"/>
    </source>
</evidence>
<keyword evidence="6" id="KW-0804">Transcription</keyword>
<feature type="domain" description="PRD" evidence="8">
    <location>
        <begin position="313"/>
        <end position="421"/>
    </location>
</feature>
<dbReference type="InterPro" id="IPR013011">
    <property type="entry name" value="PTS_EIIB_2"/>
</dbReference>
<dbReference type="GO" id="GO:0006355">
    <property type="term" value="P:regulation of DNA-templated transcription"/>
    <property type="evidence" value="ECO:0007669"/>
    <property type="project" value="InterPro"/>
</dbReference>